<organism evidence="7 8">
    <name type="scientific">Bacillus paralicheniformis</name>
    <dbReference type="NCBI Taxonomy" id="1648923"/>
    <lineage>
        <taxon>Bacteria</taxon>
        <taxon>Bacillati</taxon>
        <taxon>Bacillota</taxon>
        <taxon>Bacilli</taxon>
        <taxon>Bacillales</taxon>
        <taxon>Bacillaceae</taxon>
        <taxon>Bacillus</taxon>
    </lineage>
</organism>
<feature type="domain" description="Glycosyl transferase family 3" evidence="5">
    <location>
        <begin position="96"/>
        <end position="330"/>
    </location>
</feature>
<evidence type="ECO:0000256" key="2">
    <source>
        <dbReference type="ARBA" id="ARBA00022679"/>
    </source>
</evidence>
<dbReference type="PANTHER" id="PTHR43285">
    <property type="entry name" value="ANTHRANILATE PHOSPHORIBOSYLTRANSFERASE"/>
    <property type="match status" value="1"/>
</dbReference>
<dbReference type="GO" id="GO:0000162">
    <property type="term" value="P:L-tryptophan biosynthetic process"/>
    <property type="evidence" value="ECO:0007669"/>
    <property type="project" value="UniProtKB-KW"/>
</dbReference>
<comment type="caution">
    <text evidence="7">The sequence shown here is derived from an EMBL/GenBank/DDBJ whole genome shotgun (WGS) entry which is preliminary data.</text>
</comment>
<dbReference type="SUPFAM" id="SSF52418">
    <property type="entry name" value="Nucleoside phosphorylase/phosphoribosyltransferase catalytic domain"/>
    <property type="match status" value="1"/>
</dbReference>
<dbReference type="Gene3D" id="3.40.1030.10">
    <property type="entry name" value="Nucleoside phosphorylase/phosphoribosyltransferase catalytic domain"/>
    <property type="match status" value="1"/>
</dbReference>
<name>A0A7Z0X183_9BACI</name>
<keyword evidence="1 7" id="KW-0328">Glycosyltransferase</keyword>
<evidence type="ECO:0000259" key="5">
    <source>
        <dbReference type="Pfam" id="PF00591"/>
    </source>
</evidence>
<reference evidence="7 8" key="1">
    <citation type="journal article" date="2016" name="Front. Microbiol.">
        <title>High-Level Heat Resistance of Spores of Bacillus amyloliquefaciens and Bacillus licheniformis Results from the Presence of a spoVA Operon in a Tn1546 Transposon.</title>
        <authorList>
            <person name="Berendsen E.M."/>
            <person name="Koning R.A."/>
            <person name="Boekhorst J."/>
            <person name="de Jong A."/>
            <person name="Kuipers O.P."/>
            <person name="Wells-Bennik M.H."/>
        </authorList>
    </citation>
    <scope>NUCLEOTIDE SEQUENCE [LARGE SCALE GENOMIC DNA]</scope>
    <source>
        <strain evidence="7 8">B4121</strain>
    </source>
</reference>
<evidence type="ECO:0000259" key="6">
    <source>
        <dbReference type="Pfam" id="PF02885"/>
    </source>
</evidence>
<gene>
    <name evidence="7" type="ORF">B4121_0051</name>
</gene>
<evidence type="ECO:0000313" key="8">
    <source>
        <dbReference type="Proteomes" id="UP000185604"/>
    </source>
</evidence>
<dbReference type="InterPro" id="IPR036320">
    <property type="entry name" value="Glycosyl_Trfase_fam3_N_dom_sf"/>
</dbReference>
<dbReference type="InterPro" id="IPR035902">
    <property type="entry name" value="Nuc_phospho_transferase"/>
</dbReference>
<dbReference type="InterPro" id="IPR017459">
    <property type="entry name" value="Glycosyl_Trfase_fam3_N_dom"/>
</dbReference>
<keyword evidence="3" id="KW-0028">Amino-acid biosynthesis</keyword>
<dbReference type="Pfam" id="PF02885">
    <property type="entry name" value="Glycos_trans_3N"/>
    <property type="match status" value="1"/>
</dbReference>
<accession>A0A7Z0X183</accession>
<dbReference type="PANTHER" id="PTHR43285:SF2">
    <property type="entry name" value="ANTHRANILATE PHOSPHORIBOSYLTRANSFERASE"/>
    <property type="match status" value="1"/>
</dbReference>
<protein>
    <submittedName>
        <fullName evidence="7">Anthranilate phosphoribosyltransferase</fullName>
    </submittedName>
</protein>
<proteinExistence type="predicted"/>
<sequence length="348" mass="38303">MQQWIKEVARGKRGARDLTYEEAKQAAEAIVTGNASPVQTAAFLIAERMKTESPEELLAFTEALRNSSKTLNLSKAVKDAVIDFAGPYTGRHSFLATIPASLLLAGNGVPVFLHGSDALPPKYGTSVKNVLDKLGIPSETDPAQTAHSLEEASIGFAAAETFCKPFVRMRKIREEIGIRTVLNTAEKLVNFSDADKLMIGAFHRTAIQKMHPVFQHLTYKEVFIVQGAEGSEDVPVHRGSFVFTIKNGVIDSFILKPEKFGLYADEAKLNKPLSAEEQAEKITAVLAGDESADTEYERKQVIMNTALRYYLFGHCAAIEEGVRTAEKQLKEKAGLEALERWKASFTRP</sequence>
<dbReference type="Pfam" id="PF00591">
    <property type="entry name" value="Glycos_transf_3"/>
    <property type="match status" value="1"/>
</dbReference>
<keyword evidence="4" id="KW-0057">Aromatic amino acid biosynthesis</keyword>
<dbReference type="GO" id="GO:0005829">
    <property type="term" value="C:cytosol"/>
    <property type="evidence" value="ECO:0007669"/>
    <property type="project" value="TreeGrafter"/>
</dbReference>
<dbReference type="Gene3D" id="1.20.970.10">
    <property type="entry name" value="Transferase, Pyrimidine Nucleoside Phosphorylase, Chain C"/>
    <property type="match status" value="1"/>
</dbReference>
<evidence type="ECO:0000256" key="3">
    <source>
        <dbReference type="ARBA" id="ARBA00022822"/>
    </source>
</evidence>
<dbReference type="AlphaFoldDB" id="A0A7Z0X183"/>
<evidence type="ECO:0000313" key="7">
    <source>
        <dbReference type="EMBL" id="OLF98524.1"/>
    </source>
</evidence>
<keyword evidence="2 7" id="KW-0808">Transferase</keyword>
<dbReference type="Proteomes" id="UP000185604">
    <property type="component" value="Unassembled WGS sequence"/>
</dbReference>
<evidence type="ECO:0000256" key="1">
    <source>
        <dbReference type="ARBA" id="ARBA00022676"/>
    </source>
</evidence>
<dbReference type="RefSeq" id="WP_023856202.1">
    <property type="nucleotide sequence ID" value="NZ_CP023665.1"/>
</dbReference>
<dbReference type="EMBL" id="LKPO01000001">
    <property type="protein sequence ID" value="OLF98524.1"/>
    <property type="molecule type" value="Genomic_DNA"/>
</dbReference>
<keyword evidence="3" id="KW-0822">Tryptophan biosynthesis</keyword>
<dbReference type="InterPro" id="IPR005940">
    <property type="entry name" value="Anthranilate_Pribosyl_Tfrase"/>
</dbReference>
<dbReference type="GO" id="GO:0004048">
    <property type="term" value="F:anthranilate phosphoribosyltransferase activity"/>
    <property type="evidence" value="ECO:0007669"/>
    <property type="project" value="InterPro"/>
</dbReference>
<dbReference type="InterPro" id="IPR000312">
    <property type="entry name" value="Glycosyl_Trfase_fam3"/>
</dbReference>
<dbReference type="GeneID" id="56673181"/>
<feature type="domain" description="Glycosyl transferase family 3 N-terminal" evidence="6">
    <location>
        <begin position="3"/>
        <end position="67"/>
    </location>
</feature>
<dbReference type="SUPFAM" id="SSF47648">
    <property type="entry name" value="Nucleoside phosphorylase/phosphoribosyltransferase N-terminal domain"/>
    <property type="match status" value="1"/>
</dbReference>
<evidence type="ECO:0000256" key="4">
    <source>
        <dbReference type="ARBA" id="ARBA00023141"/>
    </source>
</evidence>